<comment type="caution">
    <text evidence="1">The sequence shown here is derived from an EMBL/GenBank/DDBJ whole genome shotgun (WGS) entry which is preliminary data.</text>
</comment>
<name>A0A9X0EH35_9PSED</name>
<reference evidence="1 2" key="1">
    <citation type="submission" date="2014-09" db="EMBL/GenBank/DDBJ databases">
        <title>Genome sequence of Pseudomonas lutea strain DSM 17257T.</title>
        <authorList>
            <person name="Kwak Y."/>
            <person name="Shin J.-H."/>
        </authorList>
    </citation>
    <scope>NUCLEOTIDE SEQUENCE [LARGE SCALE GENOMIC DNA]</scope>
    <source>
        <strain evidence="1 2">DSM 17257</strain>
    </source>
</reference>
<sequence length="189" mass="21629">MAEKQFQTFQLDTPLQLLLKLAWGVKELRASMRSPDEAGEFFPTVYKAFDCAITAWHMADWVWAKIEDKDAVLKKVPSQYAKRQHFAQFQALLCHENKYIRICRHIADSNKHFGVDHRPDPNLKVSVDWTVKSIFAAGTAVGRPLVDRSYQLIVNDSGEQYEALEVMIGALEYWANELGETAVLQLLDD</sequence>
<dbReference type="EMBL" id="JRMB01000001">
    <property type="protein sequence ID" value="KGF65591.1"/>
    <property type="molecule type" value="Genomic_DNA"/>
</dbReference>
<evidence type="ECO:0000313" key="2">
    <source>
        <dbReference type="Proteomes" id="UP000029719"/>
    </source>
</evidence>
<dbReference type="Proteomes" id="UP000029719">
    <property type="component" value="Unassembled WGS sequence"/>
</dbReference>
<evidence type="ECO:0000313" key="1">
    <source>
        <dbReference type="EMBL" id="KGF65591.1"/>
    </source>
</evidence>
<accession>A0A9X0EH35</accession>
<gene>
    <name evidence="1" type="ORF">LT42_06625</name>
</gene>
<proteinExistence type="predicted"/>
<dbReference type="RefSeq" id="WP_037010840.1">
    <property type="nucleotide sequence ID" value="NZ_JRMB01000001.1"/>
</dbReference>
<dbReference type="AlphaFoldDB" id="A0A9X0EH35"/>
<protein>
    <submittedName>
        <fullName evidence="1">Uncharacterized protein</fullName>
    </submittedName>
</protein>
<organism evidence="1 2">
    <name type="scientific">Pseudomonas lutea</name>
    <dbReference type="NCBI Taxonomy" id="243924"/>
    <lineage>
        <taxon>Bacteria</taxon>
        <taxon>Pseudomonadati</taxon>
        <taxon>Pseudomonadota</taxon>
        <taxon>Gammaproteobacteria</taxon>
        <taxon>Pseudomonadales</taxon>
        <taxon>Pseudomonadaceae</taxon>
        <taxon>Pseudomonas</taxon>
    </lineage>
</organism>
<dbReference type="OrthoDB" id="9128538at2"/>